<dbReference type="OrthoDB" id="327431at2"/>
<feature type="transmembrane region" description="Helical" evidence="1">
    <location>
        <begin position="189"/>
        <end position="209"/>
    </location>
</feature>
<sequence length="219" mass="24337">MFIGHFGLGLATKKIAPNISLGTSLMAVQFLDLVWPTLLLLNVEHVVIHPELGSTRTLEFSDYPITHSLLMAIGWSVLFGGVYWLIKKDRRSALILGVAVLSHWLLDLVVHFHDLPLFPWASVKVGFGLWGSVAITNVVEGLLFGTGVYLYLRSTIAKNKTARIVFWVLIVLLLSVQVSGLVGPPPENVTALAWSAQFQWLFVALGYWADRHTVPLQNR</sequence>
<evidence type="ECO:0000313" key="3">
    <source>
        <dbReference type="Proteomes" id="UP000266183"/>
    </source>
</evidence>
<dbReference type="RefSeq" id="WP_119752947.1">
    <property type="nucleotide sequence ID" value="NZ_CP032382.1"/>
</dbReference>
<dbReference type="AlphaFoldDB" id="A0A385SFF8"/>
<keyword evidence="3" id="KW-1185">Reference proteome</keyword>
<feature type="transmembrane region" description="Helical" evidence="1">
    <location>
        <begin position="93"/>
        <end position="113"/>
    </location>
</feature>
<feature type="transmembrane region" description="Helical" evidence="1">
    <location>
        <begin position="63"/>
        <end position="86"/>
    </location>
</feature>
<evidence type="ECO:0008006" key="4">
    <source>
        <dbReference type="Google" id="ProtNLM"/>
    </source>
</evidence>
<evidence type="ECO:0000313" key="2">
    <source>
        <dbReference type="EMBL" id="AYB29632.1"/>
    </source>
</evidence>
<keyword evidence="1" id="KW-0472">Membrane</keyword>
<dbReference type="Pfam" id="PF04307">
    <property type="entry name" value="YdjM"/>
    <property type="match status" value="1"/>
</dbReference>
<organism evidence="2 3">
    <name type="scientific">Chryseolinea soli</name>
    <dbReference type="NCBI Taxonomy" id="2321403"/>
    <lineage>
        <taxon>Bacteria</taxon>
        <taxon>Pseudomonadati</taxon>
        <taxon>Bacteroidota</taxon>
        <taxon>Cytophagia</taxon>
        <taxon>Cytophagales</taxon>
        <taxon>Fulvivirgaceae</taxon>
        <taxon>Chryseolinea</taxon>
    </lineage>
</organism>
<reference evidence="3" key="1">
    <citation type="submission" date="2018-09" db="EMBL/GenBank/DDBJ databases">
        <title>Chryseolinea sp. KIS68-18 isolated from soil.</title>
        <authorList>
            <person name="Weon H.-Y."/>
            <person name="Kwon S.-W."/>
            <person name="Lee S.A."/>
        </authorList>
    </citation>
    <scope>NUCLEOTIDE SEQUENCE [LARGE SCALE GENOMIC DNA]</scope>
    <source>
        <strain evidence="3">KIS68-18</strain>
    </source>
</reference>
<name>A0A385SFF8_9BACT</name>
<dbReference type="Proteomes" id="UP000266183">
    <property type="component" value="Chromosome"/>
</dbReference>
<feature type="transmembrane region" description="Helical" evidence="1">
    <location>
        <begin position="125"/>
        <end position="152"/>
    </location>
</feature>
<dbReference type="EMBL" id="CP032382">
    <property type="protein sequence ID" value="AYB29632.1"/>
    <property type="molecule type" value="Genomic_DNA"/>
</dbReference>
<keyword evidence="1" id="KW-0812">Transmembrane</keyword>
<evidence type="ECO:0000256" key="1">
    <source>
        <dbReference type="SAM" id="Phobius"/>
    </source>
</evidence>
<dbReference type="InterPro" id="IPR007404">
    <property type="entry name" value="YdjM-like"/>
</dbReference>
<dbReference type="KEGG" id="chk:D4L85_03095"/>
<protein>
    <recommendedName>
        <fullName evidence="4">Metal-dependent hydrolase</fullName>
    </recommendedName>
</protein>
<gene>
    <name evidence="2" type="ORF">D4L85_03095</name>
</gene>
<keyword evidence="1" id="KW-1133">Transmembrane helix</keyword>
<accession>A0A385SFF8</accession>
<proteinExistence type="predicted"/>
<feature type="transmembrane region" description="Helical" evidence="1">
    <location>
        <begin position="164"/>
        <end position="183"/>
    </location>
</feature>